<gene>
    <name evidence="1" type="ORF">TCHU04912_LOCUS14329</name>
</gene>
<sequence length="105" mass="11601">MFENVRPADDTIWCPFVLAKDGVKDSVPEEIRRSYELLVAPALPMRAWSTNPHAFYHGFRSMASFYLESGQVTNIFGSLPAGRTLNRAQMEVVAGAMTGAVACDF</sequence>
<proteinExistence type="predicted"/>
<accession>A0A7S1X5Q5</accession>
<evidence type="ECO:0000313" key="1">
    <source>
        <dbReference type="EMBL" id="CAD9212090.1"/>
    </source>
</evidence>
<protein>
    <submittedName>
        <fullName evidence="1">Uncharacterized protein</fullName>
    </submittedName>
</protein>
<reference evidence="1" key="1">
    <citation type="submission" date="2021-01" db="EMBL/GenBank/DDBJ databases">
        <authorList>
            <person name="Corre E."/>
            <person name="Pelletier E."/>
            <person name="Niang G."/>
            <person name="Scheremetjew M."/>
            <person name="Finn R."/>
            <person name="Kale V."/>
            <person name="Holt S."/>
            <person name="Cochrane G."/>
            <person name="Meng A."/>
            <person name="Brown T."/>
            <person name="Cohen L."/>
        </authorList>
    </citation>
    <scope>NUCLEOTIDE SEQUENCE</scope>
    <source>
        <strain evidence="1">PLY429</strain>
    </source>
</reference>
<name>A0A7S1X5Q5_9CHLO</name>
<dbReference type="AlphaFoldDB" id="A0A7S1X5Q5"/>
<organism evidence="1">
    <name type="scientific">Tetraselmis chuii</name>
    <dbReference type="NCBI Taxonomy" id="63592"/>
    <lineage>
        <taxon>Eukaryota</taxon>
        <taxon>Viridiplantae</taxon>
        <taxon>Chlorophyta</taxon>
        <taxon>core chlorophytes</taxon>
        <taxon>Chlorodendrophyceae</taxon>
        <taxon>Chlorodendrales</taxon>
        <taxon>Chlorodendraceae</taxon>
        <taxon>Tetraselmis</taxon>
    </lineage>
</organism>
<dbReference type="EMBL" id="HBGG01027775">
    <property type="protein sequence ID" value="CAD9212090.1"/>
    <property type="molecule type" value="Transcribed_RNA"/>
</dbReference>